<evidence type="ECO:0000256" key="1">
    <source>
        <dbReference type="SAM" id="Phobius"/>
    </source>
</evidence>
<feature type="transmembrane region" description="Helical" evidence="1">
    <location>
        <begin position="26"/>
        <end position="44"/>
    </location>
</feature>
<feature type="transmembrane region" description="Helical" evidence="1">
    <location>
        <begin position="114"/>
        <end position="134"/>
    </location>
</feature>
<keyword evidence="1" id="KW-0812">Transmembrane</keyword>
<keyword evidence="1" id="KW-0472">Membrane</keyword>
<reference evidence="2 3" key="1">
    <citation type="journal article" date="2020" name="ISME J.">
        <title>Uncovering the hidden diversity of litter-decomposition mechanisms in mushroom-forming fungi.</title>
        <authorList>
            <person name="Floudas D."/>
            <person name="Bentzer J."/>
            <person name="Ahren D."/>
            <person name="Johansson T."/>
            <person name="Persson P."/>
            <person name="Tunlid A."/>
        </authorList>
    </citation>
    <scope>NUCLEOTIDE SEQUENCE [LARGE SCALE GENOMIC DNA]</scope>
    <source>
        <strain evidence="2 3">CBS 661.87</strain>
    </source>
</reference>
<feature type="transmembrane region" description="Helical" evidence="1">
    <location>
        <begin position="146"/>
        <end position="167"/>
    </location>
</feature>
<dbReference type="GO" id="GO:0046521">
    <property type="term" value="P:sphingoid catabolic process"/>
    <property type="evidence" value="ECO:0007669"/>
    <property type="project" value="TreeGrafter"/>
</dbReference>
<dbReference type="GO" id="GO:0005783">
    <property type="term" value="C:endoplasmic reticulum"/>
    <property type="evidence" value="ECO:0007669"/>
    <property type="project" value="TreeGrafter"/>
</dbReference>
<feature type="transmembrane region" description="Helical" evidence="1">
    <location>
        <begin position="79"/>
        <end position="102"/>
    </location>
</feature>
<protein>
    <recommendedName>
        <fullName evidence="4">DUF962-domain-containing protein</fullName>
    </recommendedName>
</protein>
<gene>
    <name evidence="2" type="ORF">D9615_000130</name>
</gene>
<evidence type="ECO:0000313" key="2">
    <source>
        <dbReference type="EMBL" id="KAF5388363.1"/>
    </source>
</evidence>
<evidence type="ECO:0008006" key="4">
    <source>
        <dbReference type="Google" id="ProtNLM"/>
    </source>
</evidence>
<dbReference type="OrthoDB" id="2124888at2759"/>
<dbReference type="PANTHER" id="PTHR28026:SF9">
    <property type="entry name" value="2-HYDROXY-PALMITIC ACID DIOXYGENASE MPO1"/>
    <property type="match status" value="1"/>
</dbReference>
<keyword evidence="3" id="KW-1185">Reference proteome</keyword>
<dbReference type="Pfam" id="PF06127">
    <property type="entry name" value="Mpo1-like"/>
    <property type="match status" value="1"/>
</dbReference>
<proteinExistence type="predicted"/>
<dbReference type="GO" id="GO:0016020">
    <property type="term" value="C:membrane"/>
    <property type="evidence" value="ECO:0007669"/>
    <property type="project" value="GOC"/>
</dbReference>
<accession>A0A8H5HRT7</accession>
<dbReference type="Proteomes" id="UP000565441">
    <property type="component" value="Unassembled WGS sequence"/>
</dbReference>
<dbReference type="PANTHER" id="PTHR28026">
    <property type="entry name" value="DUF962 DOMAIN PROTEIN (AFU_ORTHOLOGUE AFUA_8G05310)"/>
    <property type="match status" value="1"/>
</dbReference>
<comment type="caution">
    <text evidence="2">The sequence shown here is derived from an EMBL/GenBank/DDBJ whole genome shotgun (WGS) entry which is preliminary data.</text>
</comment>
<dbReference type="EMBL" id="JAACJP010000001">
    <property type="protein sequence ID" value="KAF5388363.1"/>
    <property type="molecule type" value="Genomic_DNA"/>
</dbReference>
<keyword evidence="1" id="KW-1133">Transmembrane helix</keyword>
<evidence type="ECO:0000313" key="3">
    <source>
        <dbReference type="Proteomes" id="UP000565441"/>
    </source>
</evidence>
<dbReference type="AlphaFoldDB" id="A0A8H5HRT7"/>
<sequence>MAFSQLFDVNSQLAFYGAYHSNRINVLIHILCVPLLLWTFQVLVAELPVPSFLPEVHYTINDYLHFDLNLSAIHAGSYLAYYLLLEPVAAILYMPQMVLSLLTATAYSKGAGHISKAALLHGVSWIAQFLGHGLAEKRAPALLDNLVGAVVLAPFFVHLEILFALGYRPEMHKRINNEIGKEITKIRKAQGDKKRAAAAKSS</sequence>
<name>A0A8H5HRT7_9AGAR</name>
<dbReference type="InterPro" id="IPR009305">
    <property type="entry name" value="Mpo1-like"/>
</dbReference>
<organism evidence="2 3">
    <name type="scientific">Tricholomella constricta</name>
    <dbReference type="NCBI Taxonomy" id="117010"/>
    <lineage>
        <taxon>Eukaryota</taxon>
        <taxon>Fungi</taxon>
        <taxon>Dikarya</taxon>
        <taxon>Basidiomycota</taxon>
        <taxon>Agaricomycotina</taxon>
        <taxon>Agaricomycetes</taxon>
        <taxon>Agaricomycetidae</taxon>
        <taxon>Agaricales</taxon>
        <taxon>Tricholomatineae</taxon>
        <taxon>Lyophyllaceae</taxon>
        <taxon>Tricholomella</taxon>
    </lineage>
</organism>